<feature type="signal peptide" evidence="1">
    <location>
        <begin position="1"/>
        <end position="27"/>
    </location>
</feature>
<dbReference type="AlphaFoldDB" id="A0A7X0RPY7"/>
<keyword evidence="1" id="KW-0732">Signal</keyword>
<comment type="caution">
    <text evidence="2">The sequence shown here is derived from an EMBL/GenBank/DDBJ whole genome shotgun (WGS) entry which is preliminary data.</text>
</comment>
<organism evidence="2 3">
    <name type="scientific">Cohnella nanjingensis</name>
    <dbReference type="NCBI Taxonomy" id="1387779"/>
    <lineage>
        <taxon>Bacteria</taxon>
        <taxon>Bacillati</taxon>
        <taxon>Bacillota</taxon>
        <taxon>Bacilli</taxon>
        <taxon>Bacillales</taxon>
        <taxon>Paenibacillaceae</taxon>
        <taxon>Cohnella</taxon>
    </lineage>
</organism>
<evidence type="ECO:0000256" key="1">
    <source>
        <dbReference type="SAM" id="SignalP"/>
    </source>
</evidence>
<dbReference type="RefSeq" id="WP_185143018.1">
    <property type="nucleotide sequence ID" value="NZ_JACJVP010000022.1"/>
</dbReference>
<sequence length="238" mass="25829">MRKFVYPPVVGLLVAFAVLLQSPAASAAAEPVTQEARSALKRLERMSGAPVEMRWNADTGTPALVAGELSGPSDHSPAWIAYAYFERTKRLYGIRSPRQDLVVTGFRMDEGISRIRLERLVYRTPVWGDSVLLEIGPTGVLRRAEGVIHPGLEKKLLYRPQHPAIDATQAAKQAAASVGADRADVGEPKLYYLPDRPGTPLVYAVPYGERPDGGPEGHILVHAVTGRAIRTVPSTSDT</sequence>
<evidence type="ECO:0000313" key="3">
    <source>
        <dbReference type="Proteomes" id="UP000547209"/>
    </source>
</evidence>
<proteinExistence type="predicted"/>
<reference evidence="2 3" key="1">
    <citation type="submission" date="2020-08" db="EMBL/GenBank/DDBJ databases">
        <title>Cohnella phylogeny.</title>
        <authorList>
            <person name="Dunlap C."/>
        </authorList>
    </citation>
    <scope>NUCLEOTIDE SEQUENCE [LARGE SCALE GENOMIC DNA]</scope>
    <source>
        <strain evidence="2 3">DSM 28246</strain>
    </source>
</reference>
<dbReference type="EMBL" id="JACJVP010000022">
    <property type="protein sequence ID" value="MBB6671534.1"/>
    <property type="molecule type" value="Genomic_DNA"/>
</dbReference>
<evidence type="ECO:0000313" key="2">
    <source>
        <dbReference type="EMBL" id="MBB6671534.1"/>
    </source>
</evidence>
<protein>
    <recommendedName>
        <fullName evidence="4">PepSY domain-containing protein</fullName>
    </recommendedName>
</protein>
<gene>
    <name evidence="2" type="ORF">H7C19_12660</name>
</gene>
<keyword evidence="3" id="KW-1185">Reference proteome</keyword>
<feature type="chain" id="PRO_5030658934" description="PepSY domain-containing protein" evidence="1">
    <location>
        <begin position="28"/>
        <end position="238"/>
    </location>
</feature>
<dbReference type="Proteomes" id="UP000547209">
    <property type="component" value="Unassembled WGS sequence"/>
</dbReference>
<evidence type="ECO:0008006" key="4">
    <source>
        <dbReference type="Google" id="ProtNLM"/>
    </source>
</evidence>
<name>A0A7X0RPY7_9BACL</name>
<accession>A0A7X0RPY7</accession>